<name>A0A9N9ABB2_9GLOM</name>
<feature type="transmembrane region" description="Helical" evidence="8">
    <location>
        <begin position="39"/>
        <end position="62"/>
    </location>
</feature>
<evidence type="ECO:0000259" key="11">
    <source>
        <dbReference type="Pfam" id="PF14703"/>
    </source>
</evidence>
<evidence type="ECO:0000256" key="6">
    <source>
        <dbReference type="ARBA" id="ARBA00023136"/>
    </source>
</evidence>
<evidence type="ECO:0000256" key="2">
    <source>
        <dbReference type="ARBA" id="ARBA00007779"/>
    </source>
</evidence>
<keyword evidence="3" id="KW-0813">Transport</keyword>
<reference evidence="12" key="1">
    <citation type="submission" date="2021-06" db="EMBL/GenBank/DDBJ databases">
        <authorList>
            <person name="Kallberg Y."/>
            <person name="Tangrot J."/>
            <person name="Rosling A."/>
        </authorList>
    </citation>
    <scope>NUCLEOTIDE SEQUENCE</scope>
    <source>
        <strain evidence="12">IA702</strain>
    </source>
</reference>
<protein>
    <submittedName>
        <fullName evidence="12">3828_t:CDS:1</fullName>
    </submittedName>
</protein>
<feature type="transmembrane region" description="Helical" evidence="8">
    <location>
        <begin position="683"/>
        <end position="703"/>
    </location>
</feature>
<feature type="transmembrane region" description="Helical" evidence="8">
    <location>
        <begin position="124"/>
        <end position="143"/>
    </location>
</feature>
<feature type="region of interest" description="Disordered" evidence="7">
    <location>
        <begin position="899"/>
        <end position="988"/>
    </location>
</feature>
<dbReference type="InterPro" id="IPR032880">
    <property type="entry name" value="CSC1/OSCA1-like_N"/>
</dbReference>
<dbReference type="PANTHER" id="PTHR13018">
    <property type="entry name" value="PROBABLE MEMBRANE PROTEIN DUF221-RELATED"/>
    <property type="match status" value="1"/>
</dbReference>
<evidence type="ECO:0000259" key="10">
    <source>
        <dbReference type="Pfam" id="PF13967"/>
    </source>
</evidence>
<feature type="transmembrane region" description="Helical" evidence="8">
    <location>
        <begin position="709"/>
        <end position="733"/>
    </location>
</feature>
<evidence type="ECO:0000313" key="12">
    <source>
        <dbReference type="EMBL" id="CAG8522677.1"/>
    </source>
</evidence>
<feature type="transmembrane region" description="Helical" evidence="8">
    <location>
        <begin position="572"/>
        <end position="592"/>
    </location>
</feature>
<comment type="subcellular location">
    <subcellularLocation>
        <location evidence="1">Membrane</location>
        <topology evidence="1">Multi-pass membrane protein</topology>
    </subcellularLocation>
</comment>
<keyword evidence="5 8" id="KW-1133">Transmembrane helix</keyword>
<dbReference type="GO" id="GO:0005886">
    <property type="term" value="C:plasma membrane"/>
    <property type="evidence" value="ECO:0007669"/>
    <property type="project" value="TreeGrafter"/>
</dbReference>
<feature type="transmembrane region" description="Helical" evidence="8">
    <location>
        <begin position="526"/>
        <end position="548"/>
    </location>
</feature>
<feature type="domain" description="CSC1/OSCA1-like 7TM region" evidence="9">
    <location>
        <begin position="431"/>
        <end position="702"/>
    </location>
</feature>
<dbReference type="AlphaFoldDB" id="A0A9N9ABB2"/>
<dbReference type="GO" id="GO:0005227">
    <property type="term" value="F:calcium-activated cation channel activity"/>
    <property type="evidence" value="ECO:0007669"/>
    <property type="project" value="InterPro"/>
</dbReference>
<dbReference type="InterPro" id="IPR027815">
    <property type="entry name" value="CSC1/OSCA1-like_cyt"/>
</dbReference>
<evidence type="ECO:0000256" key="3">
    <source>
        <dbReference type="ARBA" id="ARBA00022448"/>
    </source>
</evidence>
<feature type="transmembrane region" description="Helical" evidence="8">
    <location>
        <begin position="433"/>
        <end position="457"/>
    </location>
</feature>
<dbReference type="EMBL" id="CAJVPJ010000417">
    <property type="protein sequence ID" value="CAG8522677.1"/>
    <property type="molecule type" value="Genomic_DNA"/>
</dbReference>
<dbReference type="Pfam" id="PF13967">
    <property type="entry name" value="RSN1_TM"/>
    <property type="match status" value="1"/>
</dbReference>
<keyword evidence="6 8" id="KW-0472">Membrane</keyword>
<feature type="region of interest" description="Disordered" evidence="7">
    <location>
        <begin position="993"/>
        <end position="1012"/>
    </location>
</feature>
<feature type="domain" description="CSC1/OSCA1-like cytosolic" evidence="11">
    <location>
        <begin position="224"/>
        <end position="420"/>
    </location>
</feature>
<feature type="domain" description="CSC1/OSCA1-like N-terminal transmembrane" evidence="10">
    <location>
        <begin position="42"/>
        <end position="142"/>
    </location>
</feature>
<gene>
    <name evidence="12" type="ORF">POCULU_LOCUS3655</name>
</gene>
<evidence type="ECO:0000256" key="7">
    <source>
        <dbReference type="SAM" id="MobiDB-lite"/>
    </source>
</evidence>
<feature type="compositionally biased region" description="Polar residues" evidence="7">
    <location>
        <begin position="949"/>
        <end position="974"/>
    </location>
</feature>
<accession>A0A9N9ABB2</accession>
<dbReference type="PANTHER" id="PTHR13018:SF5">
    <property type="entry name" value="RE44586P"/>
    <property type="match status" value="1"/>
</dbReference>
<proteinExistence type="inferred from homology"/>
<feature type="region of interest" description="Disordered" evidence="7">
    <location>
        <begin position="308"/>
        <end position="329"/>
    </location>
</feature>
<evidence type="ECO:0000256" key="5">
    <source>
        <dbReference type="ARBA" id="ARBA00022989"/>
    </source>
</evidence>
<comment type="caution">
    <text evidence="12">The sequence shown here is derived from an EMBL/GenBank/DDBJ whole genome shotgun (WGS) entry which is preliminary data.</text>
</comment>
<dbReference type="Pfam" id="PF02714">
    <property type="entry name" value="RSN1_7TM"/>
    <property type="match status" value="1"/>
</dbReference>
<comment type="similarity">
    <text evidence="2">Belongs to the CSC1 (TC 1.A.17) family.</text>
</comment>
<organism evidence="12 13">
    <name type="scientific">Paraglomus occultum</name>
    <dbReference type="NCBI Taxonomy" id="144539"/>
    <lineage>
        <taxon>Eukaryota</taxon>
        <taxon>Fungi</taxon>
        <taxon>Fungi incertae sedis</taxon>
        <taxon>Mucoromycota</taxon>
        <taxon>Glomeromycotina</taxon>
        <taxon>Glomeromycetes</taxon>
        <taxon>Paraglomerales</taxon>
        <taxon>Paraglomeraceae</taxon>
        <taxon>Paraglomus</taxon>
    </lineage>
</organism>
<keyword evidence="13" id="KW-1185">Reference proteome</keyword>
<feature type="transmembrane region" description="Helical" evidence="8">
    <location>
        <begin position="179"/>
        <end position="204"/>
    </location>
</feature>
<dbReference type="InterPro" id="IPR045122">
    <property type="entry name" value="Csc1-like"/>
</dbReference>
<sequence>MTSTNDEEPLSFFAQFLVDLFGNGSRVPGDTLDNAANDVLLSTQLVIATAIGLTCFLIFCWLRPRWNTLFAPRLRLRGYTPEPLPSSFFGWIKPLLDIPESEILDKVGFDAAVFLGFFRLSSKLYLFCGIAAGCIRIPIWIYMHIYRFQPKDPGQTPQEGGGIGIPYPNDPVLLETEPYVLVLSYAILTWVVSIAVYVFVYYNYKSFSAARQRYYLKQRNTVVARTVMVTSIPKEYQNDKALASYYESLGIGEVESAVVYRHVRRLRNAIEQRTKRLRKTEEAYVKWLGNPCTDENYDPEALLKEVEHKTSTNPQDDPEAGTVNPNTNYLKEERPTVKTGFLGLFGEKVDAIDYYYDQFEYYDNLVKQGRRSAYVPTSVGFVTFANMSSAQIAAQALIYPKPFYCHSVLAPEPRDIYWDNLNFRAREIVVRQVLIQIVVILIIFFWAVPLTTLAALLDLNTLEKYFPWLAHLAERNQLIKGFIQGTLPTLAVTIFNSMLPLTMLYLSRLQGLQARSYIELSAVSKYFFFLLVNVLLVFTVAGTVSISIDDILTEPRKIGPILASTLPEVAPFFVNIVILQGIGMFAVELAQFKEIFPAWFKRLLLAKTPRDYAEASTPPIMKFYEIYPEVVFIFIVCLVYSAIYPSILFFGTIYFSIGFFCYKYLLLYVYFQPYESAGQAWSLIFHRIIIGLYIFQIMMIGFLSLRNDYVLAGLLAPLLFITGIYASIVTYAYHKFTNYIPIQLIRNEEAKDALKKKKPPESGQGNGKATVSSENDHDDGSEQTHCPKGILDDDLYHAAPDLYTDYSQPPMTLVPGILNTGMRRYGPPALVGILPWLWLPIKRSQAEVDSTPGFYRALLGMNRKGDQPMTSDEENAGEETSARHKFLKKWYVFRSRHDTQQAANERIQQEQAADENDPSNPHKTYFHHPERPKPNSESVTLQPVPESAPSAQANDQPSTSSAAVPATDESNSQPRSRDVESSSKSRPLSVIFENWAADNFGDPQALEDNLDA</sequence>
<dbReference type="OrthoDB" id="1689567at2759"/>
<dbReference type="InterPro" id="IPR003864">
    <property type="entry name" value="CSC1/OSCA1-like_7TM"/>
</dbReference>
<dbReference type="Proteomes" id="UP000789572">
    <property type="component" value="Unassembled WGS sequence"/>
</dbReference>
<keyword evidence="4 8" id="KW-0812">Transmembrane</keyword>
<dbReference type="Pfam" id="PF14703">
    <property type="entry name" value="PHM7_cyt"/>
    <property type="match status" value="1"/>
</dbReference>
<evidence type="ECO:0000256" key="1">
    <source>
        <dbReference type="ARBA" id="ARBA00004141"/>
    </source>
</evidence>
<evidence type="ECO:0000313" key="13">
    <source>
        <dbReference type="Proteomes" id="UP000789572"/>
    </source>
</evidence>
<feature type="transmembrane region" description="Helical" evidence="8">
    <location>
        <begin position="482"/>
        <end position="506"/>
    </location>
</feature>
<feature type="region of interest" description="Disordered" evidence="7">
    <location>
        <begin position="753"/>
        <end position="786"/>
    </location>
</feature>
<evidence type="ECO:0000256" key="4">
    <source>
        <dbReference type="ARBA" id="ARBA00022692"/>
    </source>
</evidence>
<evidence type="ECO:0000256" key="8">
    <source>
        <dbReference type="SAM" id="Phobius"/>
    </source>
</evidence>
<evidence type="ECO:0000259" key="9">
    <source>
        <dbReference type="Pfam" id="PF02714"/>
    </source>
</evidence>
<feature type="transmembrane region" description="Helical" evidence="8">
    <location>
        <begin position="626"/>
        <end position="647"/>
    </location>
</feature>